<evidence type="ECO:0000256" key="8">
    <source>
        <dbReference type="ARBA" id="ARBA00023239"/>
    </source>
</evidence>
<dbReference type="InterPro" id="IPR047213">
    <property type="entry name" value="TPP_PYR_PDC_IPDC-like"/>
</dbReference>
<gene>
    <name evidence="11" type="ORF">FUA23_17280</name>
</gene>
<organism evidence="11 12">
    <name type="scientific">Neolewinella aurantiaca</name>
    <dbReference type="NCBI Taxonomy" id="2602767"/>
    <lineage>
        <taxon>Bacteria</taxon>
        <taxon>Pseudomonadati</taxon>
        <taxon>Bacteroidota</taxon>
        <taxon>Saprospiria</taxon>
        <taxon>Saprospirales</taxon>
        <taxon>Lewinellaceae</taxon>
        <taxon>Neolewinella</taxon>
    </lineage>
</organism>
<dbReference type="EMBL" id="VOXD01000031">
    <property type="protein sequence ID" value="TXF87811.1"/>
    <property type="molecule type" value="Genomic_DNA"/>
</dbReference>
<comment type="cofactor">
    <cofactor evidence="2">
        <name>thiamine diphosphate</name>
        <dbReference type="ChEBI" id="CHEBI:58937"/>
    </cofactor>
</comment>
<dbReference type="GO" id="GO:0030976">
    <property type="term" value="F:thiamine pyrophosphate binding"/>
    <property type="evidence" value="ECO:0007669"/>
    <property type="project" value="InterPro"/>
</dbReference>
<dbReference type="SUPFAM" id="SSF52518">
    <property type="entry name" value="Thiamin diphosphate-binding fold (THDP-binding)"/>
    <property type="match status" value="2"/>
</dbReference>
<dbReference type="GO" id="GO:0004737">
    <property type="term" value="F:pyruvate decarboxylase activity"/>
    <property type="evidence" value="ECO:0007669"/>
    <property type="project" value="TreeGrafter"/>
</dbReference>
<reference evidence="11 12" key="1">
    <citation type="submission" date="2019-08" db="EMBL/GenBank/DDBJ databases">
        <title>Lewinella sp. strain SSH13 Genome sequencing and assembly.</title>
        <authorList>
            <person name="Kim I."/>
        </authorList>
    </citation>
    <scope>NUCLEOTIDE SEQUENCE [LARGE SCALE GENOMIC DNA]</scope>
    <source>
        <strain evidence="11 12">SSH13</strain>
    </source>
</reference>
<evidence type="ECO:0000256" key="3">
    <source>
        <dbReference type="ARBA" id="ARBA00007812"/>
    </source>
</evidence>
<evidence type="ECO:0000256" key="4">
    <source>
        <dbReference type="ARBA" id="ARBA00022723"/>
    </source>
</evidence>
<keyword evidence="12" id="KW-1185">Reference proteome</keyword>
<keyword evidence="5" id="KW-0210">Decarboxylase</keyword>
<dbReference type="InterPro" id="IPR012110">
    <property type="entry name" value="PDC/IPDC-like"/>
</dbReference>
<dbReference type="GO" id="GO:0005829">
    <property type="term" value="C:cytosol"/>
    <property type="evidence" value="ECO:0007669"/>
    <property type="project" value="TreeGrafter"/>
</dbReference>
<dbReference type="InterPro" id="IPR012001">
    <property type="entry name" value="Thiamin_PyroP_enz_TPP-bd_dom"/>
</dbReference>
<dbReference type="Proteomes" id="UP000321907">
    <property type="component" value="Unassembled WGS sequence"/>
</dbReference>
<evidence type="ECO:0000256" key="6">
    <source>
        <dbReference type="ARBA" id="ARBA00022842"/>
    </source>
</evidence>
<dbReference type="Gene3D" id="3.40.50.1220">
    <property type="entry name" value="TPP-binding domain"/>
    <property type="match status" value="1"/>
</dbReference>
<feature type="domain" description="Thiamine pyrophosphate enzyme TPP-binding" evidence="9">
    <location>
        <begin position="404"/>
        <end position="551"/>
    </location>
</feature>
<evidence type="ECO:0000256" key="7">
    <source>
        <dbReference type="ARBA" id="ARBA00023052"/>
    </source>
</evidence>
<comment type="cofactor">
    <cofactor evidence="1">
        <name>a metal cation</name>
        <dbReference type="ChEBI" id="CHEBI:25213"/>
    </cofactor>
</comment>
<keyword evidence="7" id="KW-0786">Thiamine pyrophosphate</keyword>
<evidence type="ECO:0000256" key="2">
    <source>
        <dbReference type="ARBA" id="ARBA00001964"/>
    </source>
</evidence>
<dbReference type="InterPro" id="IPR011766">
    <property type="entry name" value="TPP_enzyme_TPP-bd"/>
</dbReference>
<dbReference type="CDD" id="cd07038">
    <property type="entry name" value="TPP_PYR_PDC_IPDC_like"/>
    <property type="match status" value="1"/>
</dbReference>
<feature type="domain" description="Thiamine pyrophosphate enzyme N-terminal TPP-binding" evidence="10">
    <location>
        <begin position="11"/>
        <end position="113"/>
    </location>
</feature>
<dbReference type="GO" id="GO:0046872">
    <property type="term" value="F:metal ion binding"/>
    <property type="evidence" value="ECO:0007669"/>
    <property type="project" value="UniProtKB-KW"/>
</dbReference>
<evidence type="ECO:0000313" key="12">
    <source>
        <dbReference type="Proteomes" id="UP000321907"/>
    </source>
</evidence>
<protein>
    <submittedName>
        <fullName evidence="11">Alpha-keto acid decarboxylase family protein</fullName>
    </submittedName>
</protein>
<evidence type="ECO:0000259" key="9">
    <source>
        <dbReference type="Pfam" id="PF02775"/>
    </source>
</evidence>
<dbReference type="PANTHER" id="PTHR43452:SF30">
    <property type="entry name" value="PYRUVATE DECARBOXYLASE ISOZYME 1-RELATED"/>
    <property type="match status" value="1"/>
</dbReference>
<keyword evidence="6" id="KW-0460">Magnesium</keyword>
<comment type="caution">
    <text evidence="11">The sequence shown here is derived from an EMBL/GenBank/DDBJ whole genome shotgun (WGS) entry which is preliminary data.</text>
</comment>
<evidence type="ECO:0000256" key="1">
    <source>
        <dbReference type="ARBA" id="ARBA00001920"/>
    </source>
</evidence>
<sequence>MLLLKAPAANTVANYLKVRLIELGVQDMFGVAGNYAAPFLDTVLADAEQRIKLLGTSTEMNAGYAADAYARYCGYGAVFVTYGVGSFSLLNATAGSYVEKVPVLVINGAPTNKENIIEKNAGLLFSHSTGNQLADLDVFQKVTVAAERITNANLAPFQIDKVLTAMMACQQPAYLEVAEDVWRAPCPPPVGELRVDPGRTTSVSEVGQAVAAAMEVIECYPRVVAWAGIELRQQQLTGPFEALLHQLNKHVPEGGTPIKFITSFLSKSVLDEQHPLFDSCRVVGKNMTYDPQPDYCLLGIGGWTVDANVASQNIRDERLIVACNGGVLVGAQFFPMVALPDFIRELNAAIAAAKHLELSGKALAPLPAPKLGDMLTFDTFFHQLQRNWRHDDILLSGVGFTLSIASYLTGVSRNGYLTDGVWLSIGYPVAAATGVAQACRRMAKTGECKRTFVVVGDGAFQEVCQAVSDQNYHGQNNVVFVLSNTIYGIEQYLVNPNPFRNSPVDYPPQDDLLNSVYSYNDLHQWDFVKLGESFGSIGRRVESLAQLEEVFCEIDDCPDRNFLVEIVVPKTDIPADLLAGAGGVGEDETANENWPPADKF</sequence>
<proteinExistence type="inferred from homology"/>
<name>A0A5C7FAY4_9BACT</name>
<dbReference type="PANTHER" id="PTHR43452">
    <property type="entry name" value="PYRUVATE DECARBOXYLASE"/>
    <property type="match status" value="1"/>
</dbReference>
<evidence type="ECO:0000313" key="11">
    <source>
        <dbReference type="EMBL" id="TXF87811.1"/>
    </source>
</evidence>
<keyword evidence="4" id="KW-0479">Metal-binding</keyword>
<comment type="similarity">
    <text evidence="3">Belongs to the TPP enzyme family.</text>
</comment>
<keyword evidence="8" id="KW-0456">Lyase</keyword>
<dbReference type="Pfam" id="PF02776">
    <property type="entry name" value="TPP_enzyme_N"/>
    <property type="match status" value="1"/>
</dbReference>
<dbReference type="OrthoDB" id="4494979at2"/>
<dbReference type="RefSeq" id="WP_147932021.1">
    <property type="nucleotide sequence ID" value="NZ_VOXD01000031.1"/>
</dbReference>
<accession>A0A5C7FAY4</accession>
<dbReference type="Pfam" id="PF02775">
    <property type="entry name" value="TPP_enzyme_C"/>
    <property type="match status" value="1"/>
</dbReference>
<evidence type="ECO:0000259" key="10">
    <source>
        <dbReference type="Pfam" id="PF02776"/>
    </source>
</evidence>
<dbReference type="Gene3D" id="3.40.50.970">
    <property type="match status" value="2"/>
</dbReference>
<evidence type="ECO:0000256" key="5">
    <source>
        <dbReference type="ARBA" id="ARBA00022793"/>
    </source>
</evidence>
<dbReference type="InterPro" id="IPR029061">
    <property type="entry name" value="THDP-binding"/>
</dbReference>
<dbReference type="AlphaFoldDB" id="A0A5C7FAY4"/>
<dbReference type="GO" id="GO:0000949">
    <property type="term" value="P:aromatic amino acid family catabolic process to alcohol via Ehrlich pathway"/>
    <property type="evidence" value="ECO:0007669"/>
    <property type="project" value="TreeGrafter"/>
</dbReference>